<dbReference type="Proteomes" id="UP000662200">
    <property type="component" value="Unassembled WGS sequence"/>
</dbReference>
<name>A0A8J3BLX4_9ACTN</name>
<comment type="caution">
    <text evidence="2">The sequence shown here is derived from an EMBL/GenBank/DDBJ whole genome shotgun (WGS) entry which is preliminary data.</text>
</comment>
<dbReference type="EMBL" id="BMQC01000003">
    <property type="protein sequence ID" value="GGK20597.1"/>
    <property type="molecule type" value="Genomic_DNA"/>
</dbReference>
<reference evidence="2" key="2">
    <citation type="submission" date="2020-09" db="EMBL/GenBank/DDBJ databases">
        <authorList>
            <person name="Sun Q."/>
            <person name="Ohkuma M."/>
        </authorList>
    </citation>
    <scope>NUCLEOTIDE SEQUENCE</scope>
    <source>
        <strain evidence="2">JCM 3091</strain>
    </source>
</reference>
<keyword evidence="3" id="KW-1185">Reference proteome</keyword>
<proteinExistence type="predicted"/>
<organism evidence="2 3">
    <name type="scientific">Pilimelia terevasa</name>
    <dbReference type="NCBI Taxonomy" id="53372"/>
    <lineage>
        <taxon>Bacteria</taxon>
        <taxon>Bacillati</taxon>
        <taxon>Actinomycetota</taxon>
        <taxon>Actinomycetes</taxon>
        <taxon>Micromonosporales</taxon>
        <taxon>Micromonosporaceae</taxon>
        <taxon>Pilimelia</taxon>
    </lineage>
</organism>
<dbReference type="InterPro" id="IPR025649">
    <property type="entry name" value="DUF4360"/>
</dbReference>
<sequence>MRAFSHPAVAVAAATALAVFAGPAVAAPVPGSAPPPGVTMEFGGASGTGCPRGSVQSAVSNGGKAITVLYSEFEASTDAGQGNKRCLTKLKLKYPDGWTYAVIKVDHRGFGDLPKGSTGSLSAGHFFSGEPGEAGKTHQFASGHTGNWQRTHSIESRVYAPCGSEVTFNMNTGLTVDKGSMSPTERAILTLDTTDGAISEEYLLDWKEC</sequence>
<accession>A0A8J3BLX4</accession>
<reference evidence="2" key="1">
    <citation type="journal article" date="2014" name="Int. J. Syst. Evol. Microbiol.">
        <title>Complete genome sequence of Corynebacterium casei LMG S-19264T (=DSM 44701T), isolated from a smear-ripened cheese.</title>
        <authorList>
            <consortium name="US DOE Joint Genome Institute (JGI-PGF)"/>
            <person name="Walter F."/>
            <person name="Albersmeier A."/>
            <person name="Kalinowski J."/>
            <person name="Ruckert C."/>
        </authorList>
    </citation>
    <scope>NUCLEOTIDE SEQUENCE</scope>
    <source>
        <strain evidence="2">JCM 3091</strain>
    </source>
</reference>
<evidence type="ECO:0000313" key="2">
    <source>
        <dbReference type="EMBL" id="GGK20597.1"/>
    </source>
</evidence>
<dbReference type="AlphaFoldDB" id="A0A8J3BLX4"/>
<keyword evidence="1" id="KW-0732">Signal</keyword>
<gene>
    <name evidence="2" type="ORF">GCM10010124_11480</name>
</gene>
<protein>
    <recommendedName>
        <fullName evidence="4">DUF4360 domain-containing protein</fullName>
    </recommendedName>
</protein>
<dbReference type="PANTHER" id="PTHR38847">
    <property type="match status" value="1"/>
</dbReference>
<evidence type="ECO:0000313" key="3">
    <source>
        <dbReference type="Proteomes" id="UP000662200"/>
    </source>
</evidence>
<dbReference type="PANTHER" id="PTHR38847:SF1">
    <property type="entry name" value="PSEUDOURIDINE SYNTHASE RSUA_RLUA-LIKE DOMAIN-CONTAINING PROTEIN"/>
    <property type="match status" value="1"/>
</dbReference>
<dbReference type="Pfam" id="PF14273">
    <property type="entry name" value="DUF4360"/>
    <property type="match status" value="1"/>
</dbReference>
<evidence type="ECO:0008006" key="4">
    <source>
        <dbReference type="Google" id="ProtNLM"/>
    </source>
</evidence>
<dbReference type="RefSeq" id="WP_189113143.1">
    <property type="nucleotide sequence ID" value="NZ_BMQC01000003.1"/>
</dbReference>
<evidence type="ECO:0000256" key="1">
    <source>
        <dbReference type="SAM" id="SignalP"/>
    </source>
</evidence>
<feature type="signal peptide" evidence="1">
    <location>
        <begin position="1"/>
        <end position="26"/>
    </location>
</feature>
<feature type="chain" id="PRO_5035201656" description="DUF4360 domain-containing protein" evidence="1">
    <location>
        <begin position="27"/>
        <end position="209"/>
    </location>
</feature>